<dbReference type="InterPro" id="IPR008271">
    <property type="entry name" value="Ser/Thr_kinase_AS"/>
</dbReference>
<organism evidence="2 3">
    <name type="scientific">Rhizobium paknamense</name>
    <dbReference type="NCBI Taxonomy" id="1206817"/>
    <lineage>
        <taxon>Bacteria</taxon>
        <taxon>Pseudomonadati</taxon>
        <taxon>Pseudomonadota</taxon>
        <taxon>Alphaproteobacteria</taxon>
        <taxon>Hyphomicrobiales</taxon>
        <taxon>Rhizobiaceae</taxon>
        <taxon>Rhizobium/Agrobacterium group</taxon>
        <taxon>Rhizobium</taxon>
    </lineage>
</organism>
<dbReference type="SUPFAM" id="SSF56112">
    <property type="entry name" value="Protein kinase-like (PK-like)"/>
    <property type="match status" value="1"/>
</dbReference>
<reference evidence="2 3" key="1">
    <citation type="submission" date="2023-07" db="EMBL/GenBank/DDBJ databases">
        <title>Genomic Encyclopedia of Type Strains, Phase IV (KMG-IV): sequencing the most valuable type-strain genomes for metagenomic binning, comparative biology and taxonomic classification.</title>
        <authorList>
            <person name="Goeker M."/>
        </authorList>
    </citation>
    <scope>NUCLEOTIDE SEQUENCE [LARGE SCALE GENOMIC DNA]</scope>
    <source>
        <strain evidence="2 3">DSM 100301</strain>
    </source>
</reference>
<dbReference type="InterPro" id="IPR051678">
    <property type="entry name" value="AGP_Transferase"/>
</dbReference>
<comment type="caution">
    <text evidence="2">The sequence shown here is derived from an EMBL/GenBank/DDBJ whole genome shotgun (WGS) entry which is preliminary data.</text>
</comment>
<evidence type="ECO:0000259" key="1">
    <source>
        <dbReference type="Pfam" id="PF01636"/>
    </source>
</evidence>
<evidence type="ECO:0000313" key="2">
    <source>
        <dbReference type="EMBL" id="MDQ0454752.1"/>
    </source>
</evidence>
<keyword evidence="2" id="KW-0723">Serine/threonine-protein kinase</keyword>
<dbReference type="InterPro" id="IPR011009">
    <property type="entry name" value="Kinase-like_dom_sf"/>
</dbReference>
<dbReference type="Pfam" id="PF01636">
    <property type="entry name" value="APH"/>
    <property type="match status" value="1"/>
</dbReference>
<protein>
    <submittedName>
        <fullName evidence="2">Serine/threonine protein kinase</fullName>
    </submittedName>
</protein>
<feature type="domain" description="Aminoglycoside phosphotransferase" evidence="1">
    <location>
        <begin position="28"/>
        <end position="264"/>
    </location>
</feature>
<dbReference type="Gene3D" id="3.90.1200.10">
    <property type="match status" value="1"/>
</dbReference>
<dbReference type="RefSeq" id="WP_307156952.1">
    <property type="nucleotide sequence ID" value="NZ_JAUSWH010000002.1"/>
</dbReference>
<dbReference type="EMBL" id="JAUSWH010000002">
    <property type="protein sequence ID" value="MDQ0454752.1"/>
    <property type="molecule type" value="Genomic_DNA"/>
</dbReference>
<name>A0ABU0I963_9HYPH</name>
<sequence length="371" mass="39525">MYLSSGTLVPYLVSRGALSAADLVDDEVSVFDAGRRNRNFKVSRRDGTGLFVKQVPMLVPETTQSLQREAALYSVVEGNPGFAGLAALLPRLRHYDRERHLLAVDLVPASQSLTFFAMQLTEKPEALEALAAELGALLSVAHRQSPEALAELGKLGVFPGKPHWILSFHDSGDAIMPGMSQGARGVMTAVRQMPGLAASITALRAEWVPSCLIHGDLKTENFLVSQPDGPSGAANIQLIDWELADLGDPAWDAGCVLASFVQPLVIGIYSNPAQTTPSPAGPTDVLRAQRCCQAFWKAYAAPFAATSQQLALAGERCVRFAALRLVLTAYEMSQASPEMPSAALVALQAAASIFADPRAAARQLFTLDTGA</sequence>
<gene>
    <name evidence="2" type="ORF">QO005_001079</name>
</gene>
<dbReference type="InterPro" id="IPR002575">
    <property type="entry name" value="Aminoglycoside_PTrfase"/>
</dbReference>
<proteinExistence type="predicted"/>
<keyword evidence="2" id="KW-0418">Kinase</keyword>
<dbReference type="PROSITE" id="PS00108">
    <property type="entry name" value="PROTEIN_KINASE_ST"/>
    <property type="match status" value="1"/>
</dbReference>
<evidence type="ECO:0000313" key="3">
    <source>
        <dbReference type="Proteomes" id="UP001235269"/>
    </source>
</evidence>
<keyword evidence="3" id="KW-1185">Reference proteome</keyword>
<keyword evidence="2" id="KW-0808">Transferase</keyword>
<dbReference type="Proteomes" id="UP001235269">
    <property type="component" value="Unassembled WGS sequence"/>
</dbReference>
<accession>A0ABU0I963</accession>
<dbReference type="PANTHER" id="PTHR21310">
    <property type="entry name" value="AMINOGLYCOSIDE PHOSPHOTRANSFERASE-RELATED-RELATED"/>
    <property type="match status" value="1"/>
</dbReference>
<dbReference type="GO" id="GO:0004674">
    <property type="term" value="F:protein serine/threonine kinase activity"/>
    <property type="evidence" value="ECO:0007669"/>
    <property type="project" value="UniProtKB-KW"/>
</dbReference>